<reference evidence="8 9" key="1">
    <citation type="submission" date="2024-05" db="EMBL/GenBank/DDBJ databases">
        <authorList>
            <person name="Wallberg A."/>
        </authorList>
    </citation>
    <scope>NUCLEOTIDE SEQUENCE [LARGE SCALE GENOMIC DNA]</scope>
</reference>
<dbReference type="GO" id="GO:0003964">
    <property type="term" value="F:RNA-directed DNA polymerase activity"/>
    <property type="evidence" value="ECO:0007669"/>
    <property type="project" value="UniProtKB-KW"/>
</dbReference>
<dbReference type="SUPFAM" id="SSF56672">
    <property type="entry name" value="DNA/RNA polymerases"/>
    <property type="match status" value="1"/>
</dbReference>
<comment type="caution">
    <text evidence="8">The sequence shown here is derived from an EMBL/GenBank/DDBJ whole genome shotgun (WGS) entry which is preliminary data.</text>
</comment>
<keyword evidence="1" id="KW-0808">Transferase</keyword>
<dbReference type="Pfam" id="PF17917">
    <property type="entry name" value="RT_RNaseH"/>
    <property type="match status" value="1"/>
</dbReference>
<dbReference type="EMBL" id="CAXKWB010013580">
    <property type="protein sequence ID" value="CAL4108230.1"/>
    <property type="molecule type" value="Genomic_DNA"/>
</dbReference>
<dbReference type="CDD" id="cd09274">
    <property type="entry name" value="RNase_HI_RT_Ty3"/>
    <property type="match status" value="1"/>
</dbReference>
<dbReference type="PANTHER" id="PTHR37984:SF5">
    <property type="entry name" value="PROTEIN NYNRIN-LIKE"/>
    <property type="match status" value="1"/>
</dbReference>
<evidence type="ECO:0000256" key="2">
    <source>
        <dbReference type="ARBA" id="ARBA00022695"/>
    </source>
</evidence>
<keyword evidence="2" id="KW-0548">Nucleotidyltransferase</keyword>
<dbReference type="GO" id="GO:0016787">
    <property type="term" value="F:hydrolase activity"/>
    <property type="evidence" value="ECO:0007669"/>
    <property type="project" value="UniProtKB-KW"/>
</dbReference>
<evidence type="ECO:0000256" key="6">
    <source>
        <dbReference type="ARBA" id="ARBA00022918"/>
    </source>
</evidence>
<dbReference type="Proteomes" id="UP001497623">
    <property type="component" value="Unassembled WGS sequence"/>
</dbReference>
<feature type="non-terminal residue" evidence="8">
    <location>
        <position position="99"/>
    </location>
</feature>
<dbReference type="InterPro" id="IPR041373">
    <property type="entry name" value="RT_RNaseH"/>
</dbReference>
<accession>A0AAV2QZR1</accession>
<name>A0AAV2QZR1_MEGNR</name>
<evidence type="ECO:0000256" key="3">
    <source>
        <dbReference type="ARBA" id="ARBA00022722"/>
    </source>
</evidence>
<keyword evidence="6" id="KW-0695">RNA-directed DNA polymerase</keyword>
<dbReference type="PANTHER" id="PTHR37984">
    <property type="entry name" value="PROTEIN CBG26694"/>
    <property type="match status" value="1"/>
</dbReference>
<dbReference type="AlphaFoldDB" id="A0AAV2QZR1"/>
<evidence type="ECO:0000256" key="1">
    <source>
        <dbReference type="ARBA" id="ARBA00022679"/>
    </source>
</evidence>
<feature type="non-terminal residue" evidence="8">
    <location>
        <position position="1"/>
    </location>
</feature>
<keyword evidence="5" id="KW-0378">Hydrolase</keyword>
<protein>
    <recommendedName>
        <fullName evidence="7">Reverse transcriptase RNase H-like domain-containing protein</fullName>
    </recommendedName>
</protein>
<dbReference type="InterPro" id="IPR043502">
    <property type="entry name" value="DNA/RNA_pol_sf"/>
</dbReference>
<keyword evidence="9" id="KW-1185">Reference proteome</keyword>
<keyword evidence="4" id="KW-0255">Endonuclease</keyword>
<evidence type="ECO:0000259" key="7">
    <source>
        <dbReference type="Pfam" id="PF17917"/>
    </source>
</evidence>
<feature type="domain" description="Reverse transcriptase RNase H-like" evidence="7">
    <location>
        <begin position="1"/>
        <end position="74"/>
    </location>
</feature>
<organism evidence="8 9">
    <name type="scientific">Meganyctiphanes norvegica</name>
    <name type="common">Northern krill</name>
    <name type="synonym">Thysanopoda norvegica</name>
    <dbReference type="NCBI Taxonomy" id="48144"/>
    <lineage>
        <taxon>Eukaryota</taxon>
        <taxon>Metazoa</taxon>
        <taxon>Ecdysozoa</taxon>
        <taxon>Arthropoda</taxon>
        <taxon>Crustacea</taxon>
        <taxon>Multicrustacea</taxon>
        <taxon>Malacostraca</taxon>
        <taxon>Eumalacostraca</taxon>
        <taxon>Eucarida</taxon>
        <taxon>Euphausiacea</taxon>
        <taxon>Euphausiidae</taxon>
        <taxon>Meganyctiphanes</taxon>
    </lineage>
</organism>
<proteinExistence type="predicted"/>
<evidence type="ECO:0000256" key="5">
    <source>
        <dbReference type="ARBA" id="ARBA00022801"/>
    </source>
</evidence>
<dbReference type="InterPro" id="IPR050951">
    <property type="entry name" value="Retrovirus_Pol_polyprotein"/>
</dbReference>
<gene>
    <name evidence="8" type="ORF">MNOR_LOCUS18747</name>
</gene>
<evidence type="ECO:0000313" key="8">
    <source>
        <dbReference type="EMBL" id="CAL4108230.1"/>
    </source>
</evidence>
<sequence length="99" mass="10987">SASLKDAQRNYAQVDREGLGVFWGINNFRQYLLCSDFELHTDCSALVKIFGPKNNLQGCAAGRLSRWATSLMEYSFTVKHIKGSSNNTADSLSRLPVVT</sequence>
<keyword evidence="3" id="KW-0540">Nuclease</keyword>
<evidence type="ECO:0000313" key="9">
    <source>
        <dbReference type="Proteomes" id="UP001497623"/>
    </source>
</evidence>
<dbReference type="GO" id="GO:0004519">
    <property type="term" value="F:endonuclease activity"/>
    <property type="evidence" value="ECO:0007669"/>
    <property type="project" value="UniProtKB-KW"/>
</dbReference>
<evidence type="ECO:0000256" key="4">
    <source>
        <dbReference type="ARBA" id="ARBA00022759"/>
    </source>
</evidence>